<dbReference type="AlphaFoldDB" id="A0A7T8QSW5"/>
<proteinExistence type="predicted"/>
<keyword evidence="2" id="KW-1185">Reference proteome</keyword>
<organism evidence="1 2">
    <name type="scientific">Caligus rogercresseyi</name>
    <name type="common">Sea louse</name>
    <dbReference type="NCBI Taxonomy" id="217165"/>
    <lineage>
        <taxon>Eukaryota</taxon>
        <taxon>Metazoa</taxon>
        <taxon>Ecdysozoa</taxon>
        <taxon>Arthropoda</taxon>
        <taxon>Crustacea</taxon>
        <taxon>Multicrustacea</taxon>
        <taxon>Hexanauplia</taxon>
        <taxon>Copepoda</taxon>
        <taxon>Siphonostomatoida</taxon>
        <taxon>Caligidae</taxon>
        <taxon>Caligus</taxon>
    </lineage>
</organism>
<name>A0A7T8QSW5_CALRO</name>
<dbReference type="EMBL" id="CP045893">
    <property type="protein sequence ID" value="QQP53854.1"/>
    <property type="molecule type" value="Genomic_DNA"/>
</dbReference>
<evidence type="ECO:0000313" key="1">
    <source>
        <dbReference type="EMBL" id="QQP53854.1"/>
    </source>
</evidence>
<gene>
    <name evidence="1" type="ORF">FKW44_006483</name>
</gene>
<sequence length="61" mass="6965">MDMMRRLQLTVSMVRPQKCMRPDTSRTVSITTNNTSMDAMRSLITSNVVKKTAIKANIMFL</sequence>
<protein>
    <submittedName>
        <fullName evidence="1">Uncharacterized protein</fullName>
    </submittedName>
</protein>
<evidence type="ECO:0000313" key="2">
    <source>
        <dbReference type="Proteomes" id="UP000595437"/>
    </source>
</evidence>
<accession>A0A7T8QSW5</accession>
<reference evidence="2" key="1">
    <citation type="submission" date="2021-01" db="EMBL/GenBank/DDBJ databases">
        <title>Caligus Genome Assembly.</title>
        <authorList>
            <person name="Gallardo-Escarate C."/>
        </authorList>
    </citation>
    <scope>NUCLEOTIDE SEQUENCE [LARGE SCALE GENOMIC DNA]</scope>
</reference>
<dbReference type="Proteomes" id="UP000595437">
    <property type="component" value="Chromosome 4"/>
</dbReference>